<accession>T1B9I8</accession>
<reference evidence="1" key="1">
    <citation type="submission" date="2013-08" db="EMBL/GenBank/DDBJ databases">
        <authorList>
            <person name="Mendez C."/>
            <person name="Richter M."/>
            <person name="Ferrer M."/>
            <person name="Sanchez J."/>
        </authorList>
    </citation>
    <scope>NUCLEOTIDE SEQUENCE</scope>
</reference>
<feature type="non-terminal residue" evidence="1">
    <location>
        <position position="1"/>
    </location>
</feature>
<evidence type="ECO:0000313" key="1">
    <source>
        <dbReference type="EMBL" id="EQD50915.1"/>
    </source>
</evidence>
<name>T1B9I8_9ZZZZ</name>
<dbReference type="AlphaFoldDB" id="T1B9I8"/>
<comment type="caution">
    <text evidence="1">The sequence shown here is derived from an EMBL/GenBank/DDBJ whole genome shotgun (WGS) entry which is preliminary data.</text>
</comment>
<reference evidence="1" key="2">
    <citation type="journal article" date="2014" name="ISME J.">
        <title>Microbial stratification in low pH oxic and suboxic macroscopic growths along an acid mine drainage.</title>
        <authorList>
            <person name="Mendez-Garcia C."/>
            <person name="Mesa V."/>
            <person name="Sprenger R.R."/>
            <person name="Richter M."/>
            <person name="Diez M.S."/>
            <person name="Solano J."/>
            <person name="Bargiela R."/>
            <person name="Golyshina O.V."/>
            <person name="Manteca A."/>
            <person name="Ramos J.L."/>
            <person name="Gallego J.R."/>
            <person name="Llorente I."/>
            <person name="Martins Dos Santos V.A."/>
            <person name="Jensen O.N."/>
            <person name="Pelaez A.I."/>
            <person name="Sanchez J."/>
            <person name="Ferrer M."/>
        </authorList>
    </citation>
    <scope>NUCLEOTIDE SEQUENCE</scope>
</reference>
<sequence>AFAVTVFIGVSKHPAALRFKESTARRINVAEPDGTPHLIISDRHDFHGAIINGHDYPFQQDTAGMLFYNNEGSESGGLIFGGHKSKDGKPTSWGT</sequence>
<protein>
    <submittedName>
        <fullName evidence="1">Uncharacterized protein</fullName>
    </submittedName>
</protein>
<dbReference type="EMBL" id="AUZY01007162">
    <property type="protein sequence ID" value="EQD50915.1"/>
    <property type="molecule type" value="Genomic_DNA"/>
</dbReference>
<organism evidence="1">
    <name type="scientific">mine drainage metagenome</name>
    <dbReference type="NCBI Taxonomy" id="410659"/>
    <lineage>
        <taxon>unclassified sequences</taxon>
        <taxon>metagenomes</taxon>
        <taxon>ecological metagenomes</taxon>
    </lineage>
</organism>
<proteinExistence type="predicted"/>
<gene>
    <name evidence="1" type="ORF">B1B_11069</name>
</gene>